<evidence type="ECO:0000313" key="3">
    <source>
        <dbReference type="Proteomes" id="UP001437256"/>
    </source>
</evidence>
<feature type="compositionally biased region" description="Basic residues" evidence="1">
    <location>
        <begin position="324"/>
        <end position="349"/>
    </location>
</feature>
<dbReference type="Proteomes" id="UP001437256">
    <property type="component" value="Unassembled WGS sequence"/>
</dbReference>
<sequence>MVRKAEKLLTPAQRAAIEMRNARISPHDESETTSSTEEEASLPKTDKWKAVNRTVQDETPEPMVDRAYETAAQAATENLINRLRDNTDPDINLEAQRNALENFNTVRGNGIQINAVRTGTGEAGGSGSNNREDAVLHPGVPIGNSTNLPDENSREHRKSRRRSRSNRRHYKSKGKHRDNSKSRNKERKAQDLRNPMSSRYEKKLEDAIRGRSRAPENRYASEVAQPINQLPENSLLAKTLGMRNPETERSNKQRRATNKRRGRSPSDPSSSSSNSESSDDDDSSPSESSSESSDSSDDPDYNSSSDETSSSSSGSSSSGESYKQRRQKDKRKAYHRKTSKERRRNKRTIKPIPPPTYDGTPDAERFQNWVMRMIQYLEEGYVPEDEQVMLASNFLRGKALSFFLQKVS</sequence>
<feature type="compositionally biased region" description="Basic and acidic residues" evidence="1">
    <location>
        <begin position="199"/>
        <end position="216"/>
    </location>
</feature>
<comment type="caution">
    <text evidence="2">The sequence shown here is derived from an EMBL/GenBank/DDBJ whole genome shotgun (WGS) entry which is preliminary data.</text>
</comment>
<feature type="region of interest" description="Disordered" evidence="1">
    <location>
        <begin position="117"/>
        <end position="362"/>
    </location>
</feature>
<dbReference type="EMBL" id="JBBXMP010000132">
    <property type="protein sequence ID" value="KAL0061539.1"/>
    <property type="molecule type" value="Genomic_DNA"/>
</dbReference>
<feature type="compositionally biased region" description="Basic residues" evidence="1">
    <location>
        <begin position="252"/>
        <end position="263"/>
    </location>
</feature>
<keyword evidence="3" id="KW-1185">Reference proteome</keyword>
<name>A0ABR2ZKR1_9AGAR</name>
<proteinExistence type="predicted"/>
<feature type="compositionally biased region" description="Basic and acidic residues" evidence="1">
    <location>
        <begin position="177"/>
        <end position="191"/>
    </location>
</feature>
<reference evidence="2 3" key="1">
    <citation type="submission" date="2024-05" db="EMBL/GenBank/DDBJ databases">
        <title>A draft genome resource for the thread blight pathogen Marasmius tenuissimus strain MS-2.</title>
        <authorList>
            <person name="Yulfo-Soto G.E."/>
            <person name="Baruah I.K."/>
            <person name="Amoako-Attah I."/>
            <person name="Bukari Y."/>
            <person name="Meinhardt L.W."/>
            <person name="Bailey B.A."/>
            <person name="Cohen S.P."/>
        </authorList>
    </citation>
    <scope>NUCLEOTIDE SEQUENCE [LARGE SCALE GENOMIC DNA]</scope>
    <source>
        <strain evidence="2 3">MS-2</strain>
    </source>
</reference>
<protein>
    <submittedName>
        <fullName evidence="2">Uncharacterized protein</fullName>
    </submittedName>
</protein>
<feature type="compositionally biased region" description="Low complexity" evidence="1">
    <location>
        <begin position="301"/>
        <end position="321"/>
    </location>
</feature>
<feature type="compositionally biased region" description="Low complexity" evidence="1">
    <location>
        <begin position="265"/>
        <end position="276"/>
    </location>
</feature>
<feature type="region of interest" description="Disordered" evidence="1">
    <location>
        <begin position="1"/>
        <end position="47"/>
    </location>
</feature>
<accession>A0ABR2ZKR1</accession>
<gene>
    <name evidence="2" type="ORF">AAF712_011626</name>
</gene>
<organism evidence="2 3">
    <name type="scientific">Marasmius tenuissimus</name>
    <dbReference type="NCBI Taxonomy" id="585030"/>
    <lineage>
        <taxon>Eukaryota</taxon>
        <taxon>Fungi</taxon>
        <taxon>Dikarya</taxon>
        <taxon>Basidiomycota</taxon>
        <taxon>Agaricomycotina</taxon>
        <taxon>Agaricomycetes</taxon>
        <taxon>Agaricomycetidae</taxon>
        <taxon>Agaricales</taxon>
        <taxon>Marasmiineae</taxon>
        <taxon>Marasmiaceae</taxon>
        <taxon>Marasmius</taxon>
    </lineage>
</organism>
<feature type="compositionally biased region" description="Basic residues" evidence="1">
    <location>
        <begin position="155"/>
        <end position="176"/>
    </location>
</feature>
<evidence type="ECO:0000256" key="1">
    <source>
        <dbReference type="SAM" id="MobiDB-lite"/>
    </source>
</evidence>
<evidence type="ECO:0000313" key="2">
    <source>
        <dbReference type="EMBL" id="KAL0061539.1"/>
    </source>
</evidence>